<dbReference type="EMBL" id="FOHS01000004">
    <property type="protein sequence ID" value="SET90020.1"/>
    <property type="molecule type" value="Genomic_DNA"/>
</dbReference>
<organism evidence="2 3">
    <name type="scientific">Hymenobacter actinosclerus</name>
    <dbReference type="NCBI Taxonomy" id="82805"/>
    <lineage>
        <taxon>Bacteria</taxon>
        <taxon>Pseudomonadati</taxon>
        <taxon>Bacteroidota</taxon>
        <taxon>Cytophagia</taxon>
        <taxon>Cytophagales</taxon>
        <taxon>Hymenobacteraceae</taxon>
        <taxon>Hymenobacter</taxon>
    </lineage>
</organism>
<name>A0A1I0I0B2_9BACT</name>
<dbReference type="InterPro" id="IPR036013">
    <property type="entry name" value="Band_7/SPFH_dom_sf"/>
</dbReference>
<keyword evidence="2" id="KW-0645">Protease</keyword>
<keyword evidence="3" id="KW-1185">Reference proteome</keyword>
<dbReference type="STRING" id="82805.SAMN04487998_3067"/>
<feature type="domain" description="SPFH" evidence="1">
    <location>
        <begin position="32"/>
        <end position="221"/>
    </location>
</feature>
<accession>A0A1I0I0B2</accession>
<dbReference type="GO" id="GO:0006508">
    <property type="term" value="P:proteolysis"/>
    <property type="evidence" value="ECO:0007669"/>
    <property type="project" value="UniProtKB-KW"/>
</dbReference>
<dbReference type="GO" id="GO:0008233">
    <property type="term" value="F:peptidase activity"/>
    <property type="evidence" value="ECO:0007669"/>
    <property type="project" value="UniProtKB-KW"/>
</dbReference>
<dbReference type="PANTHER" id="PTHR37826">
    <property type="entry name" value="FLOTILLIN BAND_7_5 DOMAIN PROTEIN"/>
    <property type="match status" value="1"/>
</dbReference>
<sequence>MAFNFFRNQLSQVIQWPNPAPGLLLQKFASTNDDEIKNASKLLLGPGQGALLVYEGQVESVLTTPGSYNLQTENLPFFTTLTKLRTQFESEHKVKIYFFRTAENVNQPWGTAMPIKYLDPVYQIPVELGANGNFSFRLLDANLFFGAVAGQQDSFTVPQARQLLQSRFTQVLTTLLAGSQLSYQQIDAHLVSLSSQLRERLQPELGQFGLELTDFRLNGTVFDADTQERIGRVADVTADTQAAAAGGLNYPELEKLRALRDAARTEGGLAGAGLALGAGAELGKVFAAQTESTTSAPPDADPVQQLQKLKLLLDEGILTPEEYAIKRRTWLDKL</sequence>
<proteinExistence type="predicted"/>
<protein>
    <submittedName>
        <fullName evidence="2">Membrane protease subunit, stomatin/prohibitin family, contains C-terminal Zn-ribbon domain</fullName>
    </submittedName>
</protein>
<dbReference type="InterPro" id="IPR033880">
    <property type="entry name" value="SPFH_YdjI"/>
</dbReference>
<dbReference type="SUPFAM" id="SSF117892">
    <property type="entry name" value="Band 7/SPFH domain"/>
    <property type="match status" value="1"/>
</dbReference>
<evidence type="ECO:0000313" key="3">
    <source>
        <dbReference type="Proteomes" id="UP000198697"/>
    </source>
</evidence>
<dbReference type="CDD" id="cd03408">
    <property type="entry name" value="SPFH_like_u1"/>
    <property type="match status" value="1"/>
</dbReference>
<reference evidence="3" key="1">
    <citation type="submission" date="2016-10" db="EMBL/GenBank/DDBJ databases">
        <authorList>
            <person name="Varghese N."/>
            <person name="Submissions S."/>
        </authorList>
    </citation>
    <scope>NUCLEOTIDE SEQUENCE [LARGE SCALE GENOMIC DNA]</scope>
    <source>
        <strain evidence="3">DSM 15310</strain>
    </source>
</reference>
<dbReference type="Pfam" id="PF13421">
    <property type="entry name" value="Band_7_1"/>
    <property type="match status" value="1"/>
</dbReference>
<dbReference type="PANTHER" id="PTHR37826:SF2">
    <property type="entry name" value="ZINC-RIBBON DOMAIN-CONTAINING PROTEIN"/>
    <property type="match status" value="1"/>
</dbReference>
<evidence type="ECO:0000259" key="1">
    <source>
        <dbReference type="Pfam" id="PF13421"/>
    </source>
</evidence>
<evidence type="ECO:0000313" key="2">
    <source>
        <dbReference type="EMBL" id="SET90020.1"/>
    </source>
</evidence>
<dbReference type="Proteomes" id="UP000198697">
    <property type="component" value="Unassembled WGS sequence"/>
</dbReference>
<dbReference type="OrthoDB" id="9764015at2"/>
<dbReference type="RefSeq" id="WP_092773100.1">
    <property type="nucleotide sequence ID" value="NZ_FOHS01000004.1"/>
</dbReference>
<dbReference type="AlphaFoldDB" id="A0A1I0I0B2"/>
<keyword evidence="2" id="KW-0378">Hydrolase</keyword>
<gene>
    <name evidence="2" type="ORF">SAMN04487998_3067</name>
</gene>